<dbReference type="SUPFAM" id="SSF57567">
    <property type="entry name" value="Serine protease inhibitors"/>
    <property type="match status" value="3"/>
</dbReference>
<evidence type="ECO:0000259" key="4">
    <source>
        <dbReference type="Pfam" id="PF01826"/>
    </source>
</evidence>
<dbReference type="EMBL" id="KQ459562">
    <property type="protein sequence ID" value="KPI99760.1"/>
    <property type="molecule type" value="Genomic_DNA"/>
</dbReference>
<feature type="domain" description="TIL" evidence="4">
    <location>
        <begin position="24"/>
        <end position="78"/>
    </location>
</feature>
<evidence type="ECO:0000313" key="6">
    <source>
        <dbReference type="Proteomes" id="UP000053268"/>
    </source>
</evidence>
<gene>
    <name evidence="5" type="ORF">RR46_04734</name>
</gene>
<keyword evidence="2" id="KW-1015">Disulfide bond</keyword>
<dbReference type="InterPro" id="IPR002919">
    <property type="entry name" value="TIL_dom"/>
</dbReference>
<dbReference type="Pfam" id="PF01826">
    <property type="entry name" value="TIL"/>
    <property type="match status" value="3"/>
</dbReference>
<proteinExistence type="predicted"/>
<keyword evidence="3" id="KW-0732">Signal</keyword>
<protein>
    <submittedName>
        <fullName evidence="5">von Willebrand factor</fullName>
    </submittedName>
</protein>
<dbReference type="Gene3D" id="2.10.25.10">
    <property type="entry name" value="Laminin"/>
    <property type="match status" value="3"/>
</dbReference>
<dbReference type="GO" id="GO:0030414">
    <property type="term" value="F:peptidase inhibitor activity"/>
    <property type="evidence" value="ECO:0007669"/>
    <property type="project" value="UniProtKB-KW"/>
</dbReference>
<dbReference type="Proteomes" id="UP000053268">
    <property type="component" value="Unassembled WGS sequence"/>
</dbReference>
<keyword evidence="6" id="KW-1185">Reference proteome</keyword>
<evidence type="ECO:0000256" key="2">
    <source>
        <dbReference type="ARBA" id="ARBA00023157"/>
    </source>
</evidence>
<organism evidence="5 6">
    <name type="scientific">Papilio xuthus</name>
    <name type="common">Asian swallowtail butterfly</name>
    <dbReference type="NCBI Taxonomy" id="66420"/>
    <lineage>
        <taxon>Eukaryota</taxon>
        <taxon>Metazoa</taxon>
        <taxon>Ecdysozoa</taxon>
        <taxon>Arthropoda</taxon>
        <taxon>Hexapoda</taxon>
        <taxon>Insecta</taxon>
        <taxon>Pterygota</taxon>
        <taxon>Neoptera</taxon>
        <taxon>Endopterygota</taxon>
        <taxon>Lepidoptera</taxon>
        <taxon>Glossata</taxon>
        <taxon>Ditrysia</taxon>
        <taxon>Papilionoidea</taxon>
        <taxon>Papilionidae</taxon>
        <taxon>Papilioninae</taxon>
        <taxon>Papilio</taxon>
    </lineage>
</organism>
<keyword evidence="1" id="KW-0646">Protease inhibitor</keyword>
<dbReference type="AlphaFoldDB" id="A0A194Q8M7"/>
<dbReference type="PANTHER" id="PTHR23259:SF70">
    <property type="entry name" value="ACCESSORY GLAND PROTEIN ACP62F-RELATED"/>
    <property type="match status" value="1"/>
</dbReference>
<evidence type="ECO:0000313" key="5">
    <source>
        <dbReference type="EMBL" id="KPI99760.1"/>
    </source>
</evidence>
<feature type="chain" id="PRO_5008264127" evidence="3">
    <location>
        <begin position="17"/>
        <end position="225"/>
    </location>
</feature>
<feature type="domain" description="TIL" evidence="4">
    <location>
        <begin position="87"/>
        <end position="141"/>
    </location>
</feature>
<sequence>MLRIVGLFVFFVVSSGFYVANEECPTNEEYLLCGSSCPYNCTNPPEKVVCAQECIEGCFCVAGYLRNETGNCVLAEECLKAGNTPMCEENEEFMSCGSACPATCSQPEPLECSLACSIGCFCKSGYYRDDATNKCVTLDKCSIKPCTKENEVFDMCNAGCQPSCKDPDPVCTKVCSSGCVCSPGLLRSADKACVSVEKCPSNGTYTGPLSKYLNAINKILHLSYV</sequence>
<feature type="domain" description="TIL" evidence="4">
    <location>
        <begin position="148"/>
        <end position="199"/>
    </location>
</feature>
<dbReference type="STRING" id="66420.A0A194Q8M7"/>
<evidence type="ECO:0000256" key="1">
    <source>
        <dbReference type="ARBA" id="ARBA00022690"/>
    </source>
</evidence>
<dbReference type="InterPro" id="IPR051368">
    <property type="entry name" value="SerProtInhib-TIL_Domain"/>
</dbReference>
<name>A0A194Q8M7_PAPXU</name>
<dbReference type="PANTHER" id="PTHR23259">
    <property type="entry name" value="RIDDLE"/>
    <property type="match status" value="1"/>
</dbReference>
<reference evidence="5 6" key="1">
    <citation type="journal article" date="2015" name="Nat. Commun.">
        <title>Outbred genome sequencing and CRISPR/Cas9 gene editing in butterflies.</title>
        <authorList>
            <person name="Li X."/>
            <person name="Fan D."/>
            <person name="Zhang W."/>
            <person name="Liu G."/>
            <person name="Zhang L."/>
            <person name="Zhao L."/>
            <person name="Fang X."/>
            <person name="Chen L."/>
            <person name="Dong Y."/>
            <person name="Chen Y."/>
            <person name="Ding Y."/>
            <person name="Zhao R."/>
            <person name="Feng M."/>
            <person name="Zhu Y."/>
            <person name="Feng Y."/>
            <person name="Jiang X."/>
            <person name="Zhu D."/>
            <person name="Xiang H."/>
            <person name="Feng X."/>
            <person name="Li S."/>
            <person name="Wang J."/>
            <person name="Zhang G."/>
            <person name="Kronforst M.R."/>
            <person name="Wang W."/>
        </authorList>
    </citation>
    <scope>NUCLEOTIDE SEQUENCE [LARGE SCALE GENOMIC DNA]</scope>
    <source>
        <strain evidence="5">Ya'a_city_454_Px</strain>
        <tissue evidence="5">Whole body</tissue>
    </source>
</reference>
<dbReference type="InterPro" id="IPR036084">
    <property type="entry name" value="Ser_inhib-like_sf"/>
</dbReference>
<evidence type="ECO:0000256" key="3">
    <source>
        <dbReference type="SAM" id="SignalP"/>
    </source>
</evidence>
<dbReference type="CDD" id="cd19941">
    <property type="entry name" value="TIL"/>
    <property type="match status" value="3"/>
</dbReference>
<accession>A0A194Q8M7</accession>
<feature type="signal peptide" evidence="3">
    <location>
        <begin position="1"/>
        <end position="16"/>
    </location>
</feature>